<evidence type="ECO:0000313" key="1">
    <source>
        <dbReference type="EMBL" id="QDE71270.1"/>
    </source>
</evidence>
<protein>
    <recommendedName>
        <fullName evidence="3">DUF1800 domain-containing protein</fullName>
    </recommendedName>
</protein>
<dbReference type="AlphaFoldDB" id="A0AAE6G5B8"/>
<reference evidence="1 2" key="1">
    <citation type="journal article" date="2019" name="Science">
        <title>Social genes are selection hotspots in kin groups of a soil microbe.</title>
        <authorList>
            <person name="Wielgoss S."/>
            <person name="Wolfensberger R."/>
            <person name="Sun L."/>
            <person name="Fiegna F."/>
            <person name="Velicer G.J."/>
        </authorList>
    </citation>
    <scope>NUCLEOTIDE SEQUENCE [LARGE SCALE GENOMIC DNA]</scope>
    <source>
        <strain evidence="1 2">MC3.5.9c15</strain>
    </source>
</reference>
<evidence type="ECO:0000313" key="2">
    <source>
        <dbReference type="Proteomes" id="UP000320179"/>
    </source>
</evidence>
<dbReference type="Proteomes" id="UP000320179">
    <property type="component" value="Chromosome"/>
</dbReference>
<proteinExistence type="predicted"/>
<name>A0AAE6G5B8_MYXXA</name>
<accession>A0AAE6G5B8</accession>
<dbReference type="EMBL" id="CP017174">
    <property type="protein sequence ID" value="QDE71270.1"/>
    <property type="molecule type" value="Genomic_DNA"/>
</dbReference>
<sequence length="584" mass="64356">MERHRAPRSKSRCSGPGVLCARKASFDFEPTAHRVTSGTVWGSSIVMRLLSVGFLVAFVLSCASGPHPTTVVASEPVSAEPTFDEARAVHVLRRMAFGPSRQALADLRRQGVEEWMASQLSRPGAPLPAGLEAKLQALPTLAMSMAELVREYPPKRQRDEALMDGREPQRPALIGMEQSAAKLLRAVESPNQLEEVLVDFWFNHFNVSADKGAVRWMVTAYERDVIRPHVFGSFRELLGATARHPAMLFYLDNWRSVRDGMPERVSREALSEDDDAPEPAELKRGLNENYARELLELHTLGVEGGYTQQDVREVARCFTGWSIRKPRQEPAFYFRRRAHDPDDKWVLGQRIPGQRSVADGEQVLDLLARHPSTARHVASKLARRFVSDTPPPALVERVAKVFLDSGGDLPTVYRALFQSPEFWAPEARAVKVKTPFEFVVSALRATEAEVTVRPRLVQSLAKMGEPLFRAPAPTGFPEGTAPWVNSGSLVARLNFSLELVSGRMPGTKVTLKSLAAPAEPTERAWVDALGQALLGAPPSEETRATILDALSKRAEAASAVGEVRPVDVPLIAGLLLGSPEFQKQ</sequence>
<evidence type="ECO:0008006" key="3">
    <source>
        <dbReference type="Google" id="ProtNLM"/>
    </source>
</evidence>
<dbReference type="InterPro" id="IPR014917">
    <property type="entry name" value="DUF1800"/>
</dbReference>
<gene>
    <name evidence="1" type="ORF">BHS09_32215</name>
</gene>
<organism evidence="1 2">
    <name type="scientific">Myxococcus xanthus</name>
    <dbReference type="NCBI Taxonomy" id="34"/>
    <lineage>
        <taxon>Bacteria</taxon>
        <taxon>Pseudomonadati</taxon>
        <taxon>Myxococcota</taxon>
        <taxon>Myxococcia</taxon>
        <taxon>Myxococcales</taxon>
        <taxon>Cystobacterineae</taxon>
        <taxon>Myxococcaceae</taxon>
        <taxon>Myxococcus</taxon>
    </lineage>
</organism>
<dbReference type="Pfam" id="PF08811">
    <property type="entry name" value="DUF1800"/>
    <property type="match status" value="1"/>
</dbReference>